<name>A0A4R1NF59_9GAMM</name>
<evidence type="ECO:0000313" key="2">
    <source>
        <dbReference type="Proteomes" id="UP000294555"/>
    </source>
</evidence>
<gene>
    <name evidence="1" type="ORF">EZJ58_4384</name>
</gene>
<dbReference type="EMBL" id="SJOI01000001">
    <property type="protein sequence ID" value="TCL06152.1"/>
    <property type="molecule type" value="Genomic_DNA"/>
</dbReference>
<dbReference type="InterPro" id="IPR013388">
    <property type="entry name" value="T3SS_OrgA/MxiK"/>
</dbReference>
<dbReference type="Proteomes" id="UP000294555">
    <property type="component" value="Unassembled WGS sequence"/>
</dbReference>
<accession>A0A4R1NF59</accession>
<sequence length="212" mass="24140">MKITPLDTILFNPLSWMHPQRLTLKRGFDGIAQRSIINDMIIRAHGWSTERPVLAETGLAEHFIHQWEHLPQVALLIACQRHRAALTRQGRIMSLPAWVRRFAQLDIVDSAAPLSFMPWEPLTLIAWGKDELAACGQQLPEALRQRISLLFPPHMDRDDAASRQISPNPLLIKLAFQHAKRDPDTPDAAEFRRRFDYPRAAQAPAPMPGCIK</sequence>
<dbReference type="RefSeq" id="WP_132925334.1">
    <property type="nucleotide sequence ID" value="NZ_SJOI01000001.1"/>
</dbReference>
<dbReference type="NCBIfam" id="TIGR02555">
    <property type="entry name" value="OrgA_MxiK"/>
    <property type="match status" value="1"/>
</dbReference>
<reference evidence="1 2" key="1">
    <citation type="submission" date="2019-02" db="EMBL/GenBank/DDBJ databases">
        <title>Investigation of anaerobic lignin degradation for improved lignocellulosic biofuels.</title>
        <authorList>
            <person name="Deangelis K."/>
        </authorList>
    </citation>
    <scope>NUCLEOTIDE SEQUENCE [LARGE SCALE GENOMIC DNA]</scope>
    <source>
        <strain evidence="1 2">159R</strain>
    </source>
</reference>
<organism evidence="1 2">
    <name type="scientific">Sodalis ligni</name>
    <dbReference type="NCBI Taxonomy" id="2697027"/>
    <lineage>
        <taxon>Bacteria</taxon>
        <taxon>Pseudomonadati</taxon>
        <taxon>Pseudomonadota</taxon>
        <taxon>Gammaproteobacteria</taxon>
        <taxon>Enterobacterales</taxon>
        <taxon>Bruguierivoracaceae</taxon>
        <taxon>Sodalis</taxon>
    </lineage>
</organism>
<comment type="caution">
    <text evidence="1">The sequence shown here is derived from an EMBL/GenBank/DDBJ whole genome shotgun (WGS) entry which is preliminary data.</text>
</comment>
<protein>
    <submittedName>
        <fullName evidence="1">Type III secretion system OrgA/MxiK family protein</fullName>
    </submittedName>
</protein>
<proteinExistence type="predicted"/>
<dbReference type="OrthoDB" id="8596321at2"/>
<keyword evidence="2" id="KW-1185">Reference proteome</keyword>
<dbReference type="AlphaFoldDB" id="A0A4R1NF59"/>
<evidence type="ECO:0000313" key="1">
    <source>
        <dbReference type="EMBL" id="TCL06152.1"/>
    </source>
</evidence>
<dbReference type="Pfam" id="PF09482">
    <property type="entry name" value="OrgA_MxiK"/>
    <property type="match status" value="1"/>
</dbReference>